<dbReference type="EMBL" id="JACLAU010000069">
    <property type="protein sequence ID" value="MBC2653675.1"/>
    <property type="molecule type" value="Genomic_DNA"/>
</dbReference>
<reference evidence="2 3" key="1">
    <citation type="submission" date="2020-08" db="EMBL/GenBank/DDBJ databases">
        <title>The genome sequence of Novosphingobium flavum 4Y4.</title>
        <authorList>
            <person name="Liu Y."/>
        </authorList>
    </citation>
    <scope>NUCLEOTIDE SEQUENCE [LARGE SCALE GENOMIC DNA]</scope>
    <source>
        <strain evidence="2 3">4Y4</strain>
    </source>
</reference>
<feature type="region of interest" description="Disordered" evidence="1">
    <location>
        <begin position="1"/>
        <end position="30"/>
    </location>
</feature>
<dbReference type="RefSeq" id="WP_185685046.1">
    <property type="nucleotide sequence ID" value="NZ_JACLAU010000069.1"/>
</dbReference>
<organism evidence="2 3">
    <name type="scientific">Novosphingobium aerophilum</name>
    <dbReference type="NCBI Taxonomy" id="2839843"/>
    <lineage>
        <taxon>Bacteria</taxon>
        <taxon>Pseudomonadati</taxon>
        <taxon>Pseudomonadota</taxon>
        <taxon>Alphaproteobacteria</taxon>
        <taxon>Sphingomonadales</taxon>
        <taxon>Sphingomonadaceae</taxon>
        <taxon>Novosphingobium</taxon>
    </lineage>
</organism>
<comment type="caution">
    <text evidence="2">The sequence shown here is derived from an EMBL/GenBank/DDBJ whole genome shotgun (WGS) entry which is preliminary data.</text>
</comment>
<feature type="region of interest" description="Disordered" evidence="1">
    <location>
        <begin position="66"/>
        <end position="90"/>
    </location>
</feature>
<feature type="compositionally biased region" description="Pro residues" evidence="1">
    <location>
        <begin position="372"/>
        <end position="381"/>
    </location>
</feature>
<feature type="region of interest" description="Disordered" evidence="1">
    <location>
        <begin position="104"/>
        <end position="150"/>
    </location>
</feature>
<gene>
    <name evidence="2" type="ORF">H7F49_18510</name>
</gene>
<dbReference type="Proteomes" id="UP000520156">
    <property type="component" value="Unassembled WGS sequence"/>
</dbReference>
<feature type="region of interest" description="Disordered" evidence="1">
    <location>
        <begin position="292"/>
        <end position="312"/>
    </location>
</feature>
<evidence type="ECO:0000256" key="1">
    <source>
        <dbReference type="SAM" id="MobiDB-lite"/>
    </source>
</evidence>
<feature type="region of interest" description="Disordered" evidence="1">
    <location>
        <begin position="367"/>
        <end position="390"/>
    </location>
</feature>
<keyword evidence="3" id="KW-1185">Reference proteome</keyword>
<sequence length="422" mass="43727">MSTPHDPTTPHDPSAVTSADRPLTSPFGRGWIPLCRDLGLPGEGGGELDVHAGHSVHDPAADAARALRQAQGERDWDSGGAGPMAAMPQVASTAVPAVPLSGGEESARLAQASGEQPGASPPAQPLCASAPLRDLPDPAARETPPPRADLFTPERQARFLAALAETGAVRSACARVGVSAQCVYLLRRRSVLFAAAWDAALVQALRVAEDVLATRALDGVEEPIFYRGEQVGSRWRFDARLLLAHLARLDTHAARSPQACARADRFDELLALVCGVEPPADLRPDPAGIVADRLEPGTGAGGGGAGAPPDPLLPVSRAELIERRVARLPARAGERAFHRCTARAAQDWQAWRTAARHSVDRLLATAPVRAPHSPPAAPTTRPPGQALRPGVVPPGTLSTVSTAALGTALGAGSGAGLDWGAD</sequence>
<protein>
    <submittedName>
        <fullName evidence="2">Uncharacterized protein</fullName>
    </submittedName>
</protein>
<evidence type="ECO:0000313" key="2">
    <source>
        <dbReference type="EMBL" id="MBC2653675.1"/>
    </source>
</evidence>
<dbReference type="AlphaFoldDB" id="A0A7X1KDS8"/>
<name>A0A7X1KDS8_9SPHN</name>
<evidence type="ECO:0000313" key="3">
    <source>
        <dbReference type="Proteomes" id="UP000520156"/>
    </source>
</evidence>
<accession>A0A7X1KDS8</accession>
<proteinExistence type="predicted"/>